<dbReference type="AlphaFoldDB" id="A0AAD7L0V6"/>
<sequence>MLTVSLLAFLVLFLFVAIKVVLRHLLRGVKQKTSSSMSYSTTKPNPIIVSRDLPEPRIIDLHLTLIHKFHVWRIELDSLRS</sequence>
<dbReference type="KEGG" id="qsa:O6P43_029848"/>
<name>A0AAD7L0V6_QUISA</name>
<proteinExistence type="predicted"/>
<organism evidence="1 2">
    <name type="scientific">Quillaja saponaria</name>
    <name type="common">Soap bark tree</name>
    <dbReference type="NCBI Taxonomy" id="32244"/>
    <lineage>
        <taxon>Eukaryota</taxon>
        <taxon>Viridiplantae</taxon>
        <taxon>Streptophyta</taxon>
        <taxon>Embryophyta</taxon>
        <taxon>Tracheophyta</taxon>
        <taxon>Spermatophyta</taxon>
        <taxon>Magnoliopsida</taxon>
        <taxon>eudicotyledons</taxon>
        <taxon>Gunneridae</taxon>
        <taxon>Pentapetalae</taxon>
        <taxon>rosids</taxon>
        <taxon>fabids</taxon>
        <taxon>Fabales</taxon>
        <taxon>Quillajaceae</taxon>
        <taxon>Quillaja</taxon>
    </lineage>
</organism>
<reference evidence="1" key="1">
    <citation type="journal article" date="2023" name="Science">
        <title>Elucidation of the pathway for biosynthesis of saponin adjuvants from the soapbark tree.</title>
        <authorList>
            <person name="Reed J."/>
            <person name="Orme A."/>
            <person name="El-Demerdash A."/>
            <person name="Owen C."/>
            <person name="Martin L.B.B."/>
            <person name="Misra R.C."/>
            <person name="Kikuchi S."/>
            <person name="Rejzek M."/>
            <person name="Martin A.C."/>
            <person name="Harkess A."/>
            <person name="Leebens-Mack J."/>
            <person name="Louveau T."/>
            <person name="Stephenson M.J."/>
            <person name="Osbourn A."/>
        </authorList>
    </citation>
    <scope>NUCLEOTIDE SEQUENCE</scope>
    <source>
        <strain evidence="1">S10</strain>
    </source>
</reference>
<keyword evidence="2" id="KW-1185">Reference proteome</keyword>
<evidence type="ECO:0000313" key="1">
    <source>
        <dbReference type="EMBL" id="KAJ7949520.1"/>
    </source>
</evidence>
<dbReference type="EMBL" id="JARAOO010000012">
    <property type="protein sequence ID" value="KAJ7949520.1"/>
    <property type="molecule type" value="Genomic_DNA"/>
</dbReference>
<evidence type="ECO:0000313" key="2">
    <source>
        <dbReference type="Proteomes" id="UP001163823"/>
    </source>
</evidence>
<protein>
    <submittedName>
        <fullName evidence="1">Uncharacterized protein</fullName>
    </submittedName>
</protein>
<accession>A0AAD7L0V6</accession>
<comment type="caution">
    <text evidence="1">The sequence shown here is derived from an EMBL/GenBank/DDBJ whole genome shotgun (WGS) entry which is preliminary data.</text>
</comment>
<gene>
    <name evidence="1" type="ORF">O6P43_029848</name>
</gene>
<dbReference type="Proteomes" id="UP001163823">
    <property type="component" value="Chromosome 12"/>
</dbReference>